<evidence type="ECO:0000256" key="1">
    <source>
        <dbReference type="SAM" id="SignalP"/>
    </source>
</evidence>
<feature type="chain" id="PRO_5002044006" evidence="1">
    <location>
        <begin position="22"/>
        <end position="42"/>
    </location>
</feature>
<reference evidence="2" key="1">
    <citation type="submission" date="2014-09" db="EMBL/GenBank/DDBJ databases">
        <authorList>
            <person name="Magalhaes I.L.F."/>
            <person name="Oliveira U."/>
            <person name="Santos F.R."/>
            <person name="Vidigal T.H.D.A."/>
            <person name="Brescovit A.D."/>
            <person name="Santos A.J."/>
        </authorList>
    </citation>
    <scope>NUCLEOTIDE SEQUENCE</scope>
    <source>
        <tissue evidence="2">Shoot tissue taken approximately 20 cm above the soil surface</tissue>
    </source>
</reference>
<proteinExistence type="predicted"/>
<evidence type="ECO:0000313" key="2">
    <source>
        <dbReference type="EMBL" id="JAD96038.1"/>
    </source>
</evidence>
<dbReference type="AlphaFoldDB" id="A0A0A9EAH9"/>
<keyword evidence="1" id="KW-0732">Signal</keyword>
<organism evidence="2">
    <name type="scientific">Arundo donax</name>
    <name type="common">Giant reed</name>
    <name type="synonym">Donax arundinaceus</name>
    <dbReference type="NCBI Taxonomy" id="35708"/>
    <lineage>
        <taxon>Eukaryota</taxon>
        <taxon>Viridiplantae</taxon>
        <taxon>Streptophyta</taxon>
        <taxon>Embryophyta</taxon>
        <taxon>Tracheophyta</taxon>
        <taxon>Spermatophyta</taxon>
        <taxon>Magnoliopsida</taxon>
        <taxon>Liliopsida</taxon>
        <taxon>Poales</taxon>
        <taxon>Poaceae</taxon>
        <taxon>PACMAD clade</taxon>
        <taxon>Arundinoideae</taxon>
        <taxon>Arundineae</taxon>
        <taxon>Arundo</taxon>
    </lineage>
</organism>
<protein>
    <submittedName>
        <fullName evidence="2">Uncharacterized protein</fullName>
    </submittedName>
</protein>
<accession>A0A0A9EAH9</accession>
<reference evidence="2" key="2">
    <citation type="journal article" date="2015" name="Data Brief">
        <title>Shoot transcriptome of the giant reed, Arundo donax.</title>
        <authorList>
            <person name="Barrero R.A."/>
            <person name="Guerrero F.D."/>
            <person name="Moolhuijzen P."/>
            <person name="Goolsby J.A."/>
            <person name="Tidwell J."/>
            <person name="Bellgard S.E."/>
            <person name="Bellgard M.I."/>
        </authorList>
    </citation>
    <scope>NUCLEOTIDE SEQUENCE</scope>
    <source>
        <tissue evidence="2">Shoot tissue taken approximately 20 cm above the soil surface</tissue>
    </source>
</reference>
<name>A0A0A9EAH9_ARUDO</name>
<feature type="signal peptide" evidence="1">
    <location>
        <begin position="1"/>
        <end position="21"/>
    </location>
</feature>
<sequence length="42" mass="4293">MVRSASLPGLLFLSFRGRFLASSEVVSAAANCSSRNSTGSTG</sequence>
<dbReference type="EMBL" id="GBRH01201857">
    <property type="protein sequence ID" value="JAD96038.1"/>
    <property type="molecule type" value="Transcribed_RNA"/>
</dbReference>